<feature type="compositionally biased region" description="Basic and acidic residues" evidence="1">
    <location>
        <begin position="340"/>
        <end position="357"/>
    </location>
</feature>
<evidence type="ECO:0000256" key="1">
    <source>
        <dbReference type="SAM" id="MobiDB-lite"/>
    </source>
</evidence>
<reference evidence="2 3" key="1">
    <citation type="journal article" name="Sci. Rep.">
        <title>Genome-scale phylogenetic analyses confirm Olpidium as the closest living zoosporic fungus to the non-flagellated, terrestrial fungi.</title>
        <authorList>
            <person name="Chang Y."/>
            <person name="Rochon D."/>
            <person name="Sekimoto S."/>
            <person name="Wang Y."/>
            <person name="Chovatia M."/>
            <person name="Sandor L."/>
            <person name="Salamov A."/>
            <person name="Grigoriev I.V."/>
            <person name="Stajich J.E."/>
            <person name="Spatafora J.W."/>
        </authorList>
    </citation>
    <scope>NUCLEOTIDE SEQUENCE [LARGE SCALE GENOMIC DNA]</scope>
    <source>
        <strain evidence="2">S191</strain>
    </source>
</reference>
<gene>
    <name evidence="2" type="ORF">BJ554DRAFT_2987</name>
</gene>
<organism evidence="2 3">
    <name type="scientific">Olpidium bornovanus</name>
    <dbReference type="NCBI Taxonomy" id="278681"/>
    <lineage>
        <taxon>Eukaryota</taxon>
        <taxon>Fungi</taxon>
        <taxon>Fungi incertae sedis</taxon>
        <taxon>Olpidiomycota</taxon>
        <taxon>Olpidiomycotina</taxon>
        <taxon>Olpidiomycetes</taxon>
        <taxon>Olpidiales</taxon>
        <taxon>Olpidiaceae</taxon>
        <taxon>Olpidium</taxon>
    </lineage>
</organism>
<feature type="non-terminal residue" evidence="2">
    <location>
        <position position="1"/>
    </location>
</feature>
<keyword evidence="3" id="KW-1185">Reference proteome</keyword>
<feature type="compositionally biased region" description="Polar residues" evidence="1">
    <location>
        <begin position="314"/>
        <end position="328"/>
    </location>
</feature>
<accession>A0A8H8DLP5</accession>
<feature type="region of interest" description="Disordered" evidence="1">
    <location>
        <begin position="303"/>
        <end position="378"/>
    </location>
</feature>
<comment type="caution">
    <text evidence="2">The sequence shown here is derived from an EMBL/GenBank/DDBJ whole genome shotgun (WGS) entry which is preliminary data.</text>
</comment>
<evidence type="ECO:0000313" key="3">
    <source>
        <dbReference type="Proteomes" id="UP000673691"/>
    </source>
</evidence>
<feature type="non-terminal residue" evidence="2">
    <location>
        <position position="378"/>
    </location>
</feature>
<proteinExistence type="predicted"/>
<feature type="region of interest" description="Disordered" evidence="1">
    <location>
        <begin position="1"/>
        <end position="237"/>
    </location>
</feature>
<dbReference type="AlphaFoldDB" id="A0A8H8DLP5"/>
<sequence length="378" mass="41162">DERPAGRNNKGPPPGPLFFKQTFETGYEPKPDLTAKLAAQTAIARRHHHAAAARPPPRNRRPPPSPRSRSAPFAAHQLRAPPPPSPRTRRAPSAAQPSPAAIAAQPQRALRRAPAARAAAAIAAHPPRALRRATVARRHRRAAAARPSPRTSCARRRRHRRATAARPPPRNRRAPSASAAQPPRALRRAPTTAPSAAAHRRRRHRRGLAYMHATDKSKVMKRKGATAAPPGGQLVPSLLDETFKRNTRSRSWQHLSEQQAAIVTEQLSRASLSESAASALPISFGTTTDAPITTPAALLISQGAPFPGRFPTGETPSATRDQGDTQSVFAPRQGRPRKQLVNDHDAVDVPLSHDHQRPLRTPQYERGQYENEAAMARK</sequence>
<protein>
    <submittedName>
        <fullName evidence="2">Uncharacterized protein</fullName>
    </submittedName>
</protein>
<feature type="compositionally biased region" description="Low complexity" evidence="1">
    <location>
        <begin position="174"/>
        <end position="197"/>
    </location>
</feature>
<dbReference type="Proteomes" id="UP000673691">
    <property type="component" value="Unassembled WGS sequence"/>
</dbReference>
<feature type="compositionally biased region" description="Low complexity" evidence="1">
    <location>
        <begin position="67"/>
        <end position="79"/>
    </location>
</feature>
<feature type="compositionally biased region" description="Basic residues" evidence="1">
    <location>
        <begin position="153"/>
        <end position="173"/>
    </location>
</feature>
<feature type="compositionally biased region" description="Low complexity" evidence="1">
    <location>
        <begin position="91"/>
        <end position="127"/>
    </location>
</feature>
<evidence type="ECO:0000313" key="2">
    <source>
        <dbReference type="EMBL" id="KAG5462893.1"/>
    </source>
</evidence>
<dbReference type="EMBL" id="JAEFCI010001455">
    <property type="protein sequence ID" value="KAG5462893.1"/>
    <property type="molecule type" value="Genomic_DNA"/>
</dbReference>
<name>A0A8H8DLP5_9FUNG</name>
<feature type="compositionally biased region" description="Basic residues" evidence="1">
    <location>
        <begin position="44"/>
        <end position="61"/>
    </location>
</feature>
<feature type="compositionally biased region" description="Basic residues" evidence="1">
    <location>
        <begin position="198"/>
        <end position="207"/>
    </location>
</feature>
<feature type="compositionally biased region" description="Basic residues" evidence="1">
    <location>
        <begin position="128"/>
        <end position="143"/>
    </location>
</feature>